<dbReference type="PATRIC" id="fig|161398.10.peg.4271"/>
<dbReference type="Gene3D" id="3.20.20.80">
    <property type="entry name" value="Glycosidases"/>
    <property type="match status" value="2"/>
</dbReference>
<dbReference type="Pfam" id="PF02446">
    <property type="entry name" value="Glyco_hydro_77"/>
    <property type="match status" value="2"/>
</dbReference>
<evidence type="ECO:0000256" key="5">
    <source>
        <dbReference type="ARBA" id="ARBA00022676"/>
    </source>
</evidence>
<keyword evidence="12" id="KW-1185">Reference proteome</keyword>
<dbReference type="RefSeq" id="WP_058032472.1">
    <property type="nucleotide sequence ID" value="NZ_CP013188.1"/>
</dbReference>
<evidence type="ECO:0000313" key="12">
    <source>
        <dbReference type="Proteomes" id="UP000061457"/>
    </source>
</evidence>
<gene>
    <name evidence="11" type="ORF">PP2015_4163</name>
</gene>
<dbReference type="InterPro" id="IPR017853">
    <property type="entry name" value="GH"/>
</dbReference>
<dbReference type="GO" id="GO:0004134">
    <property type="term" value="F:4-alpha-glucanotransferase activity"/>
    <property type="evidence" value="ECO:0007669"/>
    <property type="project" value="UniProtKB-EC"/>
</dbReference>
<accession>A0A0S2K8E9</accession>
<dbReference type="GO" id="GO:0005975">
    <property type="term" value="P:carbohydrate metabolic process"/>
    <property type="evidence" value="ECO:0007669"/>
    <property type="project" value="InterPro"/>
</dbReference>
<sequence>MSPFEQLCYLYGIGSEFTKYTGETVNFSYQVREAALKACNVDFYSNDSINALNYELDIKPWHNLVPAVSLVDESEPYLKIKIRDGEDKGLISLEVPEIDFRAELSLENAVICGDYVDADTRYIELKLPISKHLPVGYFSAEVTLREEVFITELWVTPQQAVPFSEKKQLGISVQLYTLTSSSNYGFGDFSDLQQLIRKSACFGIDFILLNPLHLLFEDQPQRASPYSPSHRGLINPLYISVNDCLAQSTFSQLLDEHKSALSILQSEKQSQYIDYDLVSRTKYKLLKSLYRQFKQNASLKSQRSFRRFCQTKSNLLSAFAEDERAKFWQWLAHEQLNHCQKLCLSLGMQTGLINDLAVGCAKDGLEFLTNESVFALNAEIGAPPDPWAEQGQNWGLPVIDPKKMADNNFAYFRQLFKENMQYFGALRIDHVMSLRRLWWCLTVNQQQNGCYVYYPFEHLLAILKIESHSNNTCLVGEDLGVVPPEVTSALASSGIFGNTLFYFEKNHIGEFKHGNDYRDNCMLMLSNHDVPPFAAWWFGEDIDLKVSLSLCSDHEASNLKDQRQIDKQRVLNWLNKSELTLESDVNILFNELVKTLIQTPPKLFSLNFDDLAKQTLPINIPGTDREYQNWRRRILTTIEDVFSSQQSLLNDLTDLRKDND</sequence>
<dbReference type="PANTHER" id="PTHR32438">
    <property type="entry name" value="4-ALPHA-GLUCANOTRANSFERASE DPE1, CHLOROPLASTIC/AMYLOPLASTIC"/>
    <property type="match status" value="1"/>
</dbReference>
<evidence type="ECO:0000256" key="7">
    <source>
        <dbReference type="ARBA" id="ARBA00023277"/>
    </source>
</evidence>
<keyword evidence="5 10" id="KW-0328">Glycosyltransferase</keyword>
<evidence type="ECO:0000256" key="4">
    <source>
        <dbReference type="ARBA" id="ARBA00020295"/>
    </source>
</evidence>
<evidence type="ECO:0000256" key="2">
    <source>
        <dbReference type="ARBA" id="ARBA00005684"/>
    </source>
</evidence>
<dbReference type="InterPro" id="IPR003385">
    <property type="entry name" value="Glyco_hydro_77"/>
</dbReference>
<protein>
    <recommendedName>
        <fullName evidence="4 10">4-alpha-glucanotransferase</fullName>
        <ecNumber evidence="3 10">2.4.1.25</ecNumber>
    </recommendedName>
    <alternativeName>
        <fullName evidence="8 10">Amylomaltase</fullName>
    </alternativeName>
    <alternativeName>
        <fullName evidence="9 10">Disproportionating enzyme</fullName>
    </alternativeName>
</protein>
<name>A0A0S2K8E9_9GAMM</name>
<keyword evidence="7 10" id="KW-0119">Carbohydrate metabolism</keyword>
<evidence type="ECO:0000313" key="11">
    <source>
        <dbReference type="EMBL" id="ALO44630.1"/>
    </source>
</evidence>
<dbReference type="STRING" id="161398.PP2015_4163"/>
<comment type="similarity">
    <text evidence="2 10">Belongs to the disproportionating enzyme family.</text>
</comment>
<dbReference type="OrthoDB" id="9778567at2"/>
<evidence type="ECO:0000256" key="3">
    <source>
        <dbReference type="ARBA" id="ARBA00012560"/>
    </source>
</evidence>
<proteinExistence type="inferred from homology"/>
<dbReference type="PANTHER" id="PTHR32438:SF5">
    <property type="entry name" value="4-ALPHA-GLUCANOTRANSFERASE DPE1, CHLOROPLASTIC_AMYLOPLASTIC"/>
    <property type="match status" value="1"/>
</dbReference>
<evidence type="ECO:0000256" key="9">
    <source>
        <dbReference type="ARBA" id="ARBA00031501"/>
    </source>
</evidence>
<dbReference type="Proteomes" id="UP000061457">
    <property type="component" value="Chromosome II"/>
</dbReference>
<dbReference type="NCBIfam" id="TIGR00217">
    <property type="entry name" value="malQ"/>
    <property type="match status" value="1"/>
</dbReference>
<evidence type="ECO:0000256" key="8">
    <source>
        <dbReference type="ARBA" id="ARBA00031423"/>
    </source>
</evidence>
<dbReference type="EMBL" id="CP013188">
    <property type="protein sequence ID" value="ALO44630.1"/>
    <property type="molecule type" value="Genomic_DNA"/>
</dbReference>
<dbReference type="KEGG" id="pphe:PP2015_4163"/>
<evidence type="ECO:0000256" key="10">
    <source>
        <dbReference type="RuleBase" id="RU361207"/>
    </source>
</evidence>
<evidence type="ECO:0000256" key="6">
    <source>
        <dbReference type="ARBA" id="ARBA00022679"/>
    </source>
</evidence>
<organism evidence="11 12">
    <name type="scientific">Pseudoalteromonas phenolica</name>
    <dbReference type="NCBI Taxonomy" id="161398"/>
    <lineage>
        <taxon>Bacteria</taxon>
        <taxon>Pseudomonadati</taxon>
        <taxon>Pseudomonadota</taxon>
        <taxon>Gammaproteobacteria</taxon>
        <taxon>Alteromonadales</taxon>
        <taxon>Pseudoalteromonadaceae</taxon>
        <taxon>Pseudoalteromonas</taxon>
    </lineage>
</organism>
<evidence type="ECO:0000256" key="1">
    <source>
        <dbReference type="ARBA" id="ARBA00000439"/>
    </source>
</evidence>
<comment type="catalytic activity">
    <reaction evidence="1 10">
        <text>Transfers a segment of a (1-&gt;4)-alpha-D-glucan to a new position in an acceptor, which may be glucose or a (1-&gt;4)-alpha-D-glucan.</text>
        <dbReference type="EC" id="2.4.1.25"/>
    </reaction>
</comment>
<dbReference type="SUPFAM" id="SSF51445">
    <property type="entry name" value="(Trans)glycosidases"/>
    <property type="match status" value="1"/>
</dbReference>
<reference evidence="11 12" key="1">
    <citation type="submission" date="2015-11" db="EMBL/GenBank/DDBJ databases">
        <authorList>
            <person name="Zhang Y."/>
            <person name="Guo Z."/>
        </authorList>
    </citation>
    <scope>NUCLEOTIDE SEQUENCE [LARGE SCALE GENOMIC DNA]</scope>
    <source>
        <strain evidence="11 12">KCTC 12086</strain>
    </source>
</reference>
<dbReference type="EC" id="2.4.1.25" evidence="3 10"/>
<dbReference type="AlphaFoldDB" id="A0A0S2K8E9"/>
<keyword evidence="6 10" id="KW-0808">Transferase</keyword>